<reference evidence="4 5" key="1">
    <citation type="submission" date="2019-07" db="EMBL/GenBank/DDBJ databases">
        <title>Complete Genome Sequence and Methylome Analysis of Nocardia otitidis-caviarum NEB252.</title>
        <authorList>
            <person name="Fomenkov A."/>
            <person name="Anton B.P."/>
            <person name="Vincze T."/>
            <person name="Roberts R.J."/>
        </authorList>
    </citation>
    <scope>NUCLEOTIDE SEQUENCE [LARGE SCALE GENOMIC DNA]</scope>
    <source>
        <strain evidence="4 5">NEB252</strain>
    </source>
</reference>
<evidence type="ECO:0000313" key="5">
    <source>
        <dbReference type="Proteomes" id="UP000317039"/>
    </source>
</evidence>
<sequence>MNMPSHPETPDEIRQEWHEFATDLRRAARATELAEKYEREADRPPETMRPFRERMAALHRRMAARHFASARLHRLHAMRLQRWHDAEHAGLRPVFLAAAAARLRMDDVSVALFDHDHHELLVATSGPTARAAHDIELTFGEGPARDALYSPTPLLVAAGGMARRWPHYGPAVAALGVRAVMATPLPTPIGRYGTLCGFTVDSTADPSTAAVDQIADAIALNIGLTVWEAGIPLNDADPAEPDPLTAVNLAVGMIAAQYGCSADAALSVLRAQAYAEDRTVTDLARHLVGDAAERPGTDSMSDDR</sequence>
<dbReference type="GeneID" id="80330988"/>
<dbReference type="Proteomes" id="UP000317039">
    <property type="component" value="Chromosome"/>
</dbReference>
<dbReference type="SUPFAM" id="SSF55781">
    <property type="entry name" value="GAF domain-like"/>
    <property type="match status" value="1"/>
</dbReference>
<dbReference type="Gene3D" id="3.30.450.40">
    <property type="match status" value="1"/>
</dbReference>
<dbReference type="Gene3D" id="1.10.10.10">
    <property type="entry name" value="Winged helix-like DNA-binding domain superfamily/Winged helix DNA-binding domain"/>
    <property type="match status" value="1"/>
</dbReference>
<dbReference type="InterPro" id="IPR036388">
    <property type="entry name" value="WH-like_DNA-bd_sf"/>
</dbReference>
<dbReference type="InterPro" id="IPR029016">
    <property type="entry name" value="GAF-like_dom_sf"/>
</dbReference>
<dbReference type="AlphaFoldDB" id="A0A516NF81"/>
<gene>
    <name evidence="4" type="ORF">FOH10_01040</name>
</gene>
<evidence type="ECO:0000259" key="3">
    <source>
        <dbReference type="SMART" id="SM01012"/>
    </source>
</evidence>
<keyword evidence="1" id="KW-0805">Transcription regulation</keyword>
<dbReference type="GO" id="GO:0003723">
    <property type="term" value="F:RNA binding"/>
    <property type="evidence" value="ECO:0007669"/>
    <property type="project" value="InterPro"/>
</dbReference>
<name>A0A516NF81_9NOCA</name>
<dbReference type="Pfam" id="PF03861">
    <property type="entry name" value="ANTAR"/>
    <property type="match status" value="1"/>
</dbReference>
<evidence type="ECO:0000256" key="2">
    <source>
        <dbReference type="ARBA" id="ARBA00023163"/>
    </source>
</evidence>
<organism evidence="4 5">
    <name type="scientific">Nocardia otitidiscaviarum</name>
    <dbReference type="NCBI Taxonomy" id="1823"/>
    <lineage>
        <taxon>Bacteria</taxon>
        <taxon>Bacillati</taxon>
        <taxon>Actinomycetota</taxon>
        <taxon>Actinomycetes</taxon>
        <taxon>Mycobacteriales</taxon>
        <taxon>Nocardiaceae</taxon>
        <taxon>Nocardia</taxon>
    </lineage>
</organism>
<feature type="domain" description="ANTAR" evidence="3">
    <location>
        <begin position="240"/>
        <end position="288"/>
    </location>
</feature>
<protein>
    <submittedName>
        <fullName evidence="4">ANTAR domain-containing protein</fullName>
    </submittedName>
</protein>
<evidence type="ECO:0000256" key="1">
    <source>
        <dbReference type="ARBA" id="ARBA00023015"/>
    </source>
</evidence>
<dbReference type="KEGG" id="nod:FOH10_01040"/>
<dbReference type="InterPro" id="IPR005561">
    <property type="entry name" value="ANTAR"/>
</dbReference>
<evidence type="ECO:0000313" key="4">
    <source>
        <dbReference type="EMBL" id="QDP77537.1"/>
    </source>
</evidence>
<dbReference type="EMBL" id="CP041695">
    <property type="protein sequence ID" value="QDP77537.1"/>
    <property type="molecule type" value="Genomic_DNA"/>
</dbReference>
<proteinExistence type="predicted"/>
<dbReference type="SMART" id="SM01012">
    <property type="entry name" value="ANTAR"/>
    <property type="match status" value="1"/>
</dbReference>
<accession>A0A516NF81</accession>
<keyword evidence="2" id="KW-0804">Transcription</keyword>
<dbReference type="RefSeq" id="WP_143979269.1">
    <property type="nucleotide sequence ID" value="NZ_CP041695.1"/>
</dbReference>